<evidence type="ECO:0000313" key="1">
    <source>
        <dbReference type="EMBL" id="EHI50368.1"/>
    </source>
</evidence>
<dbReference type="Proteomes" id="UP000006428">
    <property type="component" value="Unassembled WGS sequence"/>
</dbReference>
<name>A0ABP2MUG7_AERSS</name>
<proteinExistence type="predicted"/>
<organism evidence="1 2">
    <name type="scientific">Aeromonas salmonicida subsp. salmonicida 01-B526</name>
    <dbReference type="NCBI Taxonomy" id="1076135"/>
    <lineage>
        <taxon>Bacteria</taxon>
        <taxon>Pseudomonadati</taxon>
        <taxon>Pseudomonadota</taxon>
        <taxon>Gammaproteobacteria</taxon>
        <taxon>Aeromonadales</taxon>
        <taxon>Aeromonadaceae</taxon>
        <taxon>Aeromonas</taxon>
    </lineage>
</organism>
<comment type="caution">
    <text evidence="1">The sequence shown here is derived from an EMBL/GenBank/DDBJ whole genome shotgun (WGS) entry which is preliminary data.</text>
</comment>
<accession>A0ABP2MUG7</accession>
<sequence>MQLAQGADDLLEIAALEVADAALDGLLEQLVTLGQQRAAFCLLGRCWAVEVNVSTDCW</sequence>
<keyword evidence="2" id="KW-1185">Reference proteome</keyword>
<gene>
    <name evidence="1" type="ORF">IYQ_21890</name>
</gene>
<dbReference type="EMBL" id="AGVO01000089">
    <property type="protein sequence ID" value="EHI50368.1"/>
    <property type="molecule type" value="Genomic_DNA"/>
</dbReference>
<reference evidence="1 2" key="1">
    <citation type="journal article" date="2012" name="Front. Microbiol.">
        <title>Draft Genome Sequence of the Virulent Strain 01-B526 of the Fish Pathogen Aeromonas salmonicida.</title>
        <authorList>
            <person name="Charette S.J."/>
            <person name="Brochu F."/>
            <person name="Boyle B."/>
            <person name="Filion G."/>
            <person name="Tanaka K.H."/>
            <person name="Derome N."/>
        </authorList>
    </citation>
    <scope>NUCLEOTIDE SEQUENCE [LARGE SCALE GENOMIC DNA]</scope>
    <source>
        <strain evidence="1 2">01-B526</strain>
    </source>
</reference>
<evidence type="ECO:0000313" key="2">
    <source>
        <dbReference type="Proteomes" id="UP000006428"/>
    </source>
</evidence>
<protein>
    <submittedName>
        <fullName evidence="1">Uncharacterized protein</fullName>
    </submittedName>
</protein>